<evidence type="ECO:0000313" key="6">
    <source>
        <dbReference type="EMBL" id="MBO0439382.1"/>
    </source>
</evidence>
<accession>A0ABS3GVU2</accession>
<gene>
    <name evidence="6" type="ORF">JZO69_03340</name>
</gene>
<dbReference type="Proteomes" id="UP000664632">
    <property type="component" value="Unassembled WGS sequence"/>
</dbReference>
<feature type="compositionally biased region" description="Basic residues" evidence="4">
    <location>
        <begin position="151"/>
        <end position="169"/>
    </location>
</feature>
<dbReference type="PROSITE" id="PS51930">
    <property type="entry name" value="BMC_2"/>
    <property type="match status" value="1"/>
</dbReference>
<comment type="similarity">
    <text evidence="3">Belongs to the bacterial microcompartments protein family.</text>
</comment>
<comment type="subcellular location">
    <subcellularLocation>
        <location evidence="1">Bacterial microcompartment</location>
    </subcellularLocation>
</comment>
<dbReference type="EMBL" id="JAFLWD010000008">
    <property type="protein sequence ID" value="MBO0439382.1"/>
    <property type="molecule type" value="Genomic_DNA"/>
</dbReference>
<proteinExistence type="inferred from homology"/>
<dbReference type="PANTHER" id="PTHR33941">
    <property type="entry name" value="PROPANEDIOL UTILIZATION PROTEIN PDUA"/>
    <property type="match status" value="1"/>
</dbReference>
<keyword evidence="7" id="KW-1185">Reference proteome</keyword>
<dbReference type="Pfam" id="PF00936">
    <property type="entry name" value="BMC"/>
    <property type="match status" value="1"/>
</dbReference>
<evidence type="ECO:0000256" key="3">
    <source>
        <dbReference type="PROSITE-ProRule" id="PRU01278"/>
    </source>
</evidence>
<evidence type="ECO:0000256" key="2">
    <source>
        <dbReference type="ARBA" id="ARBA00024446"/>
    </source>
</evidence>
<feature type="domain" description="BMC" evidence="5">
    <location>
        <begin position="5"/>
        <end position="89"/>
    </location>
</feature>
<dbReference type="PANTHER" id="PTHR33941:SF11">
    <property type="entry name" value="BACTERIAL MICROCOMPARTMENT SHELL PROTEIN PDUJ"/>
    <property type="match status" value="1"/>
</dbReference>
<dbReference type="InterPro" id="IPR050575">
    <property type="entry name" value="BMC_shell"/>
</dbReference>
<evidence type="ECO:0000259" key="5">
    <source>
        <dbReference type="PROSITE" id="PS51930"/>
    </source>
</evidence>
<feature type="region of interest" description="Disordered" evidence="4">
    <location>
        <begin position="120"/>
        <end position="169"/>
    </location>
</feature>
<evidence type="ECO:0000256" key="1">
    <source>
        <dbReference type="ARBA" id="ARBA00024322"/>
    </source>
</evidence>
<comment type="caution">
    <text evidence="6">The sequence shown here is derived from an EMBL/GenBank/DDBJ whole genome shotgun (WGS) entry which is preliminary data.</text>
</comment>
<reference evidence="6 7" key="1">
    <citation type="submission" date="2021-03" db="EMBL/GenBank/DDBJ databases">
        <title>Enterococcal diversity collection.</title>
        <authorList>
            <person name="Gilmore M.S."/>
            <person name="Schwartzman J."/>
            <person name="Van Tyne D."/>
            <person name="Martin M."/>
            <person name="Earl A.M."/>
            <person name="Manson A.L."/>
            <person name="Straub T."/>
            <person name="Salamzade R."/>
            <person name="Saavedra J."/>
            <person name="Lebreton F."/>
            <person name="Prichula J."/>
            <person name="Schaufler K."/>
            <person name="Gaca A."/>
            <person name="Sgardioli B."/>
            <person name="Wagenaar J."/>
            <person name="Strong T."/>
        </authorList>
    </citation>
    <scope>NUCLEOTIDE SEQUENCE [LARGE SCALE GENOMIC DNA]</scope>
    <source>
        <strain evidence="6 7">DIV0869a</strain>
    </source>
</reference>
<dbReference type="Gene3D" id="3.30.70.1710">
    <property type="match status" value="1"/>
</dbReference>
<dbReference type="SMART" id="SM00877">
    <property type="entry name" value="BMC"/>
    <property type="match status" value="1"/>
</dbReference>
<dbReference type="SUPFAM" id="SSF143414">
    <property type="entry name" value="CcmK-like"/>
    <property type="match status" value="1"/>
</dbReference>
<sequence length="169" mass="18566">MNQEAIGMIETKGFPPAVEGLDVMLKSANVTFVGTKRVGSGLITMIVAGDVGAVKAAIDAGHIAAEKVGKVVSYHVIPRLYPNILSIFSMDEVLKINHILNTKKKRKMVQETVATPKIEEQNELNKTEINENPAEKESEIISEKTKEKLPVKKLAKSKTTKKQTKQSKK</sequence>
<evidence type="ECO:0000256" key="4">
    <source>
        <dbReference type="SAM" id="MobiDB-lite"/>
    </source>
</evidence>
<dbReference type="InterPro" id="IPR000249">
    <property type="entry name" value="BMC_dom"/>
</dbReference>
<dbReference type="InterPro" id="IPR037233">
    <property type="entry name" value="CcmK-like_sf"/>
</dbReference>
<dbReference type="CDD" id="cd07045">
    <property type="entry name" value="BMC_CcmK_like"/>
    <property type="match status" value="1"/>
</dbReference>
<dbReference type="InterPro" id="IPR044872">
    <property type="entry name" value="CcmK/CsoS1_BMC"/>
</dbReference>
<protein>
    <submittedName>
        <fullName evidence="6">BMC domain-containing protein</fullName>
    </submittedName>
</protein>
<name>A0ABS3GVU2_9ENTE</name>
<evidence type="ECO:0000313" key="7">
    <source>
        <dbReference type="Proteomes" id="UP000664632"/>
    </source>
</evidence>
<keyword evidence="2" id="KW-1283">Bacterial microcompartment</keyword>
<organism evidence="6 7">
    <name type="scientific">Candidatus Enterococcus ikei</name>
    <dbReference type="NCBI Taxonomy" id="2815326"/>
    <lineage>
        <taxon>Bacteria</taxon>
        <taxon>Bacillati</taxon>
        <taxon>Bacillota</taxon>
        <taxon>Bacilli</taxon>
        <taxon>Lactobacillales</taxon>
        <taxon>Enterococcaceae</taxon>
        <taxon>Enterococcus</taxon>
    </lineage>
</organism>
<feature type="compositionally biased region" description="Basic and acidic residues" evidence="4">
    <location>
        <begin position="120"/>
        <end position="150"/>
    </location>
</feature>